<dbReference type="Pfam" id="PF13376">
    <property type="entry name" value="OmdA"/>
    <property type="match status" value="1"/>
</dbReference>
<dbReference type="EMBL" id="PVTR01000014">
    <property type="protein sequence ID" value="PRY85144.1"/>
    <property type="molecule type" value="Genomic_DNA"/>
</dbReference>
<proteinExistence type="predicted"/>
<evidence type="ECO:0000259" key="1">
    <source>
        <dbReference type="Pfam" id="PF08818"/>
    </source>
</evidence>
<keyword evidence="3" id="KW-1185">Reference proteome</keyword>
<dbReference type="AlphaFoldDB" id="A0A2T0WF41"/>
<dbReference type="Proteomes" id="UP000238157">
    <property type="component" value="Unassembled WGS sequence"/>
</dbReference>
<evidence type="ECO:0000313" key="2">
    <source>
        <dbReference type="EMBL" id="PRY85144.1"/>
    </source>
</evidence>
<comment type="caution">
    <text evidence="2">The sequence shown here is derived from an EMBL/GenBank/DDBJ whole genome shotgun (WGS) entry which is preliminary data.</text>
</comment>
<protein>
    <submittedName>
        <fullName evidence="2">Uncharacterized protein YdeI (YjbR/CyaY-like superfamily)</fullName>
    </submittedName>
</protein>
<sequence>MKTETKWQEEIAFLNDIMRRTEMSHSIKWGIDVYTYNGQNIVGICGFKNYVGLWFYNGVFMSDPESVFFNAQENKTKALRQWRFSGMNEINDALVLTYIKEAIQNEKEGKRWVPEKSGELEISGLLANALKENDKLNEAFEQLSNSKQKEYLEHVNSAKREETQIARLEKIKPMIMEGKGLNDKYIKK</sequence>
<dbReference type="Pfam" id="PF08818">
    <property type="entry name" value="DUF1801"/>
    <property type="match status" value="1"/>
</dbReference>
<gene>
    <name evidence="2" type="ORF">CLW00_11452</name>
</gene>
<dbReference type="Gene3D" id="3.90.1150.200">
    <property type="match status" value="1"/>
</dbReference>
<dbReference type="OrthoDB" id="9800461at2"/>
<reference evidence="2 3" key="1">
    <citation type="submission" date="2018-03" db="EMBL/GenBank/DDBJ databases">
        <title>Genomic Encyclopedia of Archaeal and Bacterial Type Strains, Phase II (KMG-II): from individual species to whole genera.</title>
        <authorList>
            <person name="Goeker M."/>
        </authorList>
    </citation>
    <scope>NUCLEOTIDE SEQUENCE [LARGE SCALE GENOMIC DNA]</scope>
    <source>
        <strain evidence="2 3">DSM 27929</strain>
    </source>
</reference>
<feature type="domain" description="YdhG-like" evidence="1">
    <location>
        <begin position="7"/>
        <end position="103"/>
    </location>
</feature>
<organism evidence="2 3">
    <name type="scientific">Mongoliibacter ruber</name>
    <dbReference type="NCBI Taxonomy" id="1750599"/>
    <lineage>
        <taxon>Bacteria</taxon>
        <taxon>Pseudomonadati</taxon>
        <taxon>Bacteroidota</taxon>
        <taxon>Cytophagia</taxon>
        <taxon>Cytophagales</taxon>
        <taxon>Cyclobacteriaceae</taxon>
        <taxon>Mongoliibacter</taxon>
    </lineage>
</organism>
<accession>A0A2T0WF41</accession>
<dbReference type="InterPro" id="IPR014922">
    <property type="entry name" value="YdhG-like"/>
</dbReference>
<name>A0A2T0WF41_9BACT</name>
<dbReference type="SUPFAM" id="SSF159888">
    <property type="entry name" value="YdhG-like"/>
    <property type="match status" value="1"/>
</dbReference>
<dbReference type="RefSeq" id="WP_106135213.1">
    <property type="nucleotide sequence ID" value="NZ_PVTR01000014.1"/>
</dbReference>
<evidence type="ECO:0000313" key="3">
    <source>
        <dbReference type="Proteomes" id="UP000238157"/>
    </source>
</evidence>